<dbReference type="InterPro" id="IPR050467">
    <property type="entry name" value="LRFN"/>
</dbReference>
<keyword evidence="4" id="KW-0677">Repeat</keyword>
<dbReference type="OMA" id="WLISHAY"/>
<evidence type="ECO:0000256" key="5">
    <source>
        <dbReference type="ARBA" id="ARBA00023157"/>
    </source>
</evidence>
<dbReference type="Proteomes" id="UP000001593">
    <property type="component" value="Unassembled WGS sequence"/>
</dbReference>
<dbReference type="CDD" id="cd00096">
    <property type="entry name" value="Ig"/>
    <property type="match status" value="1"/>
</dbReference>
<feature type="compositionally biased region" description="Low complexity" evidence="8">
    <location>
        <begin position="793"/>
        <end position="811"/>
    </location>
</feature>
<organism evidence="11 12">
    <name type="scientific">Nematostella vectensis</name>
    <name type="common">Starlet sea anemone</name>
    <dbReference type="NCBI Taxonomy" id="45351"/>
    <lineage>
        <taxon>Eukaryota</taxon>
        <taxon>Metazoa</taxon>
        <taxon>Cnidaria</taxon>
        <taxon>Anthozoa</taxon>
        <taxon>Hexacorallia</taxon>
        <taxon>Actiniaria</taxon>
        <taxon>Edwardsiidae</taxon>
        <taxon>Nematostella</taxon>
    </lineage>
</organism>
<dbReference type="InterPro" id="IPR000742">
    <property type="entry name" value="EGF"/>
</dbReference>
<evidence type="ECO:0000256" key="9">
    <source>
        <dbReference type="SAM" id="SignalP"/>
    </source>
</evidence>
<dbReference type="SMART" id="SM00408">
    <property type="entry name" value="IGc2"/>
    <property type="match status" value="2"/>
</dbReference>
<dbReference type="SMART" id="SM00409">
    <property type="entry name" value="IG"/>
    <property type="match status" value="2"/>
</dbReference>
<keyword evidence="6" id="KW-0325">Glycoprotein</keyword>
<keyword evidence="3 9" id="KW-0732">Signal</keyword>
<dbReference type="InterPro" id="IPR032675">
    <property type="entry name" value="LRR_dom_sf"/>
</dbReference>
<dbReference type="Pfam" id="PF13855">
    <property type="entry name" value="LRR_8"/>
    <property type="match status" value="2"/>
</dbReference>
<feature type="compositionally biased region" description="Basic and acidic residues" evidence="8">
    <location>
        <begin position="655"/>
        <end position="669"/>
    </location>
</feature>
<keyword evidence="7" id="KW-0393">Immunoglobulin domain</keyword>
<reference evidence="11 12" key="1">
    <citation type="journal article" date="2007" name="Science">
        <title>Sea anemone genome reveals ancestral eumetazoan gene repertoire and genomic organization.</title>
        <authorList>
            <person name="Putnam N.H."/>
            <person name="Srivastava M."/>
            <person name="Hellsten U."/>
            <person name="Dirks B."/>
            <person name="Chapman J."/>
            <person name="Salamov A."/>
            <person name="Terry A."/>
            <person name="Shapiro H."/>
            <person name="Lindquist E."/>
            <person name="Kapitonov V.V."/>
            <person name="Jurka J."/>
            <person name="Genikhovich G."/>
            <person name="Grigoriev I.V."/>
            <person name="Lucas S.M."/>
            <person name="Steele R.E."/>
            <person name="Finnerty J.R."/>
            <person name="Technau U."/>
            <person name="Martindale M.Q."/>
            <person name="Rokhsar D.S."/>
        </authorList>
    </citation>
    <scope>NUCLEOTIDE SEQUENCE [LARGE SCALE GENOMIC DNA]</scope>
    <source>
        <strain evidence="12">CH2 X CH6</strain>
    </source>
</reference>
<dbReference type="Pfam" id="PF13927">
    <property type="entry name" value="Ig_3"/>
    <property type="match status" value="1"/>
</dbReference>
<dbReference type="InterPro" id="IPR013098">
    <property type="entry name" value="Ig_I-set"/>
</dbReference>
<dbReference type="InterPro" id="IPR000483">
    <property type="entry name" value="Cys-rich_flank_reg_C"/>
</dbReference>
<name>A7SXA1_NEMVE</name>
<dbReference type="PANTHER" id="PTHR45842:SF12">
    <property type="entry name" value="KEKKON 5, ISOFORM A"/>
    <property type="match status" value="1"/>
</dbReference>
<feature type="domain" description="Ig-like" evidence="10">
    <location>
        <begin position="428"/>
        <end position="528"/>
    </location>
</feature>
<accession>A7SXA1</accession>
<feature type="chain" id="PRO_5002714722" description="Ig-like domain-containing protein" evidence="9">
    <location>
        <begin position="21"/>
        <end position="841"/>
    </location>
</feature>
<dbReference type="STRING" id="45351.A7SXA1"/>
<dbReference type="SUPFAM" id="SSF48726">
    <property type="entry name" value="Immunoglobulin"/>
    <property type="match status" value="2"/>
</dbReference>
<evidence type="ECO:0000256" key="7">
    <source>
        <dbReference type="ARBA" id="ARBA00023319"/>
    </source>
</evidence>
<dbReference type="SMART" id="SM00082">
    <property type="entry name" value="LRRCT"/>
    <property type="match status" value="1"/>
</dbReference>
<dbReference type="AlphaFoldDB" id="A7SXA1"/>
<proteinExistence type="inferred from homology"/>
<dbReference type="HOGENOM" id="CLU_338396_0_0_1"/>
<dbReference type="InterPro" id="IPR001611">
    <property type="entry name" value="Leu-rich_rpt"/>
</dbReference>
<feature type="signal peptide" evidence="9">
    <location>
        <begin position="1"/>
        <end position="20"/>
    </location>
</feature>
<dbReference type="EMBL" id="DS469882">
    <property type="protein sequence ID" value="EDO31669.1"/>
    <property type="molecule type" value="Genomic_DNA"/>
</dbReference>
<evidence type="ECO:0000256" key="1">
    <source>
        <dbReference type="ARBA" id="ARBA00006373"/>
    </source>
</evidence>
<dbReference type="SMART" id="SM00369">
    <property type="entry name" value="LRR_TYP"/>
    <property type="match status" value="7"/>
</dbReference>
<dbReference type="eggNOG" id="KOG4194">
    <property type="taxonomic scope" value="Eukaryota"/>
</dbReference>
<gene>
    <name evidence="11" type="ORF">NEMVEDRAFT_v1g247910</name>
</gene>
<dbReference type="InterPro" id="IPR007110">
    <property type="entry name" value="Ig-like_dom"/>
</dbReference>
<dbReference type="PhylomeDB" id="A7SXA1"/>
<keyword evidence="2" id="KW-0433">Leucine-rich repeat</keyword>
<protein>
    <recommendedName>
        <fullName evidence="10">Ig-like domain-containing protein</fullName>
    </recommendedName>
</protein>
<dbReference type="Gene3D" id="2.60.40.10">
    <property type="entry name" value="Immunoglobulins"/>
    <property type="match status" value="2"/>
</dbReference>
<dbReference type="InterPro" id="IPR003598">
    <property type="entry name" value="Ig_sub2"/>
</dbReference>
<evidence type="ECO:0000256" key="4">
    <source>
        <dbReference type="ARBA" id="ARBA00022737"/>
    </source>
</evidence>
<dbReference type="InterPro" id="IPR036179">
    <property type="entry name" value="Ig-like_dom_sf"/>
</dbReference>
<evidence type="ECO:0000256" key="3">
    <source>
        <dbReference type="ARBA" id="ARBA00022729"/>
    </source>
</evidence>
<dbReference type="PROSITE" id="PS50835">
    <property type="entry name" value="IG_LIKE"/>
    <property type="match status" value="2"/>
</dbReference>
<evidence type="ECO:0000313" key="12">
    <source>
        <dbReference type="Proteomes" id="UP000001593"/>
    </source>
</evidence>
<feature type="region of interest" description="Disordered" evidence="8">
    <location>
        <begin position="579"/>
        <end position="841"/>
    </location>
</feature>
<dbReference type="Gene3D" id="3.80.10.10">
    <property type="entry name" value="Ribonuclease Inhibitor"/>
    <property type="match status" value="2"/>
</dbReference>
<sequence>MHVVVTAILSLVAVVGIVECEPGNSRNIPRVLYCPAKCECSREKIAGELSTGILVNCTGRRLRNFPLPLPPRTSTLLLNDNRLSLLRYDFFLGLNNIRTLDLSGNRFSKIRFNTFGYLPGMKKLNLRRNGIKEIEFGAFRNLTALESLILSKNKLRRLTYAMFDTLSYLRLLSLVDNRLTGLTRSMFSGLKSLRELYLQRNQIQDIEPWTFTSLKSLASLYLDSNQLTVISRDTLLGLTNVKDIHVYFNKLRYVARDAFKPNPQLTRIVWDVPALFRRTRPEFANMVGNMLHCDCNALWFRDWLISHAYTRDVTCQTPPRLKGVLLGNLNDSDIKCDPVVVTVSPKKKLVREWESVELYCNVNTGAVYTWTVNGSAVVLDDLHTINPLGTLQIASVSKLRDVGEYVCIARNAAGFGAASLELYIGVRPKFKTLPVPVEADEPGKPVLFKCSADGYPNPTISWKRDGLLITSSSTSNSQYQVTNEGALLYHGKKHFITKEGSLIIFDPSEDDEGSYTCEAANEVGKAIHRITLYVDISDKCRCNRGGVCRAKTYRCECTTGFHRIGDQCEEDYKPTAKPIQKRKLPTGQGSGDVSGGNSGSAESGSGSVVIDKQKPEVSGEASGDGLGGTENSGSGTSKFGESSGEGSGRKSSSGDGEKKTEINKLKPPIDQEESGDEIPTRPSVHRKTTHRHTPTRSATVERIDQESGEGSGDESGFQPTTRPKIAHRKSTRHYWKNRPTQPVTSDESGEESGYQPTTRPYIYHRTPTLHSSKLRPTTLAVVAITEKKHEASGDGQSDGSASGQSDESGSGHPHKRERTRRDEQMDWVPVEPEIYFERNES</sequence>
<dbReference type="InterPro" id="IPR003591">
    <property type="entry name" value="Leu-rich_rpt_typical-subtyp"/>
</dbReference>
<dbReference type="InterPro" id="IPR003599">
    <property type="entry name" value="Ig_sub"/>
</dbReference>
<keyword evidence="12" id="KW-1185">Reference proteome</keyword>
<comment type="similarity">
    <text evidence="1">Belongs to the EGF domain peptide family.</text>
</comment>
<keyword evidence="5" id="KW-1015">Disulfide bond</keyword>
<dbReference type="PROSITE" id="PS51450">
    <property type="entry name" value="LRR"/>
    <property type="match status" value="1"/>
</dbReference>
<feature type="domain" description="Ig-like" evidence="10">
    <location>
        <begin position="338"/>
        <end position="423"/>
    </location>
</feature>
<dbReference type="InterPro" id="IPR013783">
    <property type="entry name" value="Ig-like_fold"/>
</dbReference>
<feature type="compositionally biased region" description="Low complexity" evidence="8">
    <location>
        <begin position="632"/>
        <end position="654"/>
    </location>
</feature>
<evidence type="ECO:0000259" key="10">
    <source>
        <dbReference type="PROSITE" id="PS50835"/>
    </source>
</evidence>
<dbReference type="PROSITE" id="PS01186">
    <property type="entry name" value="EGF_2"/>
    <property type="match status" value="1"/>
</dbReference>
<evidence type="ECO:0000256" key="6">
    <source>
        <dbReference type="ARBA" id="ARBA00023180"/>
    </source>
</evidence>
<feature type="compositionally biased region" description="Basic residues" evidence="8">
    <location>
        <begin position="683"/>
        <end position="694"/>
    </location>
</feature>
<dbReference type="InParanoid" id="A7SXA1"/>
<dbReference type="Pfam" id="PF07679">
    <property type="entry name" value="I-set"/>
    <property type="match status" value="1"/>
</dbReference>
<dbReference type="FunFam" id="2.60.40.10:FF:000032">
    <property type="entry name" value="palladin isoform X1"/>
    <property type="match status" value="1"/>
</dbReference>
<feature type="compositionally biased region" description="Basic residues" evidence="8">
    <location>
        <begin position="724"/>
        <end position="736"/>
    </location>
</feature>
<evidence type="ECO:0000256" key="8">
    <source>
        <dbReference type="SAM" id="MobiDB-lite"/>
    </source>
</evidence>
<dbReference type="PANTHER" id="PTHR45842">
    <property type="entry name" value="SYNAPTIC ADHESION-LIKE MOLECULE SALM"/>
    <property type="match status" value="1"/>
</dbReference>
<evidence type="ECO:0000256" key="2">
    <source>
        <dbReference type="ARBA" id="ARBA00022614"/>
    </source>
</evidence>
<evidence type="ECO:0000313" key="11">
    <source>
        <dbReference type="EMBL" id="EDO31669.1"/>
    </source>
</evidence>
<feature type="compositionally biased region" description="Gly residues" evidence="8">
    <location>
        <begin position="588"/>
        <end position="598"/>
    </location>
</feature>
<dbReference type="SUPFAM" id="SSF52058">
    <property type="entry name" value="L domain-like"/>
    <property type="match status" value="1"/>
</dbReference>